<comment type="subcellular location">
    <subcellularLocation>
        <location evidence="6">Cell membrane</location>
        <topology evidence="6">Multi-pass membrane protein</topology>
    </subcellularLocation>
    <subcellularLocation>
        <location evidence="1">Membrane</location>
        <topology evidence="1">Multi-pass membrane protein</topology>
    </subcellularLocation>
</comment>
<dbReference type="InterPro" id="IPR037294">
    <property type="entry name" value="ABC_BtuC-like"/>
</dbReference>
<dbReference type="GO" id="GO:0071281">
    <property type="term" value="P:cellular response to iron ion"/>
    <property type="evidence" value="ECO:0007669"/>
    <property type="project" value="UniProtKB-ARBA"/>
</dbReference>
<evidence type="ECO:0000256" key="2">
    <source>
        <dbReference type="ARBA" id="ARBA00008034"/>
    </source>
</evidence>
<dbReference type="Proteomes" id="UP000078368">
    <property type="component" value="Unassembled WGS sequence"/>
</dbReference>
<dbReference type="STRING" id="1823756.A4H34_01480"/>
<gene>
    <name evidence="8" type="ORF">A4H34_01480</name>
</gene>
<dbReference type="FunFam" id="1.10.3470.10:FF:000003">
    <property type="entry name" value="Iron ABC transporter permease SitD"/>
    <property type="match status" value="1"/>
</dbReference>
<keyword evidence="6" id="KW-0813">Transport</keyword>
<dbReference type="InterPro" id="IPR001626">
    <property type="entry name" value="ABC_TroCD"/>
</dbReference>
<dbReference type="Pfam" id="PF00950">
    <property type="entry name" value="ABC-3"/>
    <property type="match status" value="1"/>
</dbReference>
<feature type="transmembrane region" description="Helical" evidence="7">
    <location>
        <begin position="21"/>
        <end position="46"/>
    </location>
</feature>
<dbReference type="RefSeq" id="WP_064230834.1">
    <property type="nucleotide sequence ID" value="NZ_LVZK01000001.1"/>
</dbReference>
<reference evidence="8 9" key="1">
    <citation type="submission" date="2016-04" db="EMBL/GenBank/DDBJ databases">
        <title>Peptidophaga gingivicola gen. nov., sp. nov., isolated from human subgingival plaque.</title>
        <authorList>
            <person name="Beall C.J."/>
            <person name="Mokrzan E.M."/>
            <person name="Griffen A.L."/>
            <person name="Leys E.J."/>
        </authorList>
    </citation>
    <scope>NUCLEOTIDE SEQUENCE [LARGE SCALE GENOMIC DNA]</scope>
    <source>
        <strain evidence="8 9">BA112</strain>
    </source>
</reference>
<keyword evidence="9" id="KW-1185">Reference proteome</keyword>
<evidence type="ECO:0000256" key="5">
    <source>
        <dbReference type="ARBA" id="ARBA00023136"/>
    </source>
</evidence>
<dbReference type="AlphaFoldDB" id="A0A179B2J5"/>
<dbReference type="SUPFAM" id="SSF81345">
    <property type="entry name" value="ABC transporter involved in vitamin B12 uptake, BtuC"/>
    <property type="match status" value="1"/>
</dbReference>
<evidence type="ECO:0000256" key="7">
    <source>
        <dbReference type="SAM" id="Phobius"/>
    </source>
</evidence>
<feature type="transmembrane region" description="Helical" evidence="7">
    <location>
        <begin position="138"/>
        <end position="154"/>
    </location>
</feature>
<dbReference type="EMBL" id="LVZK01000001">
    <property type="protein sequence ID" value="OAP85892.1"/>
    <property type="molecule type" value="Genomic_DNA"/>
</dbReference>
<keyword evidence="4 7" id="KW-1133">Transmembrane helix</keyword>
<feature type="transmembrane region" description="Helical" evidence="7">
    <location>
        <begin position="252"/>
        <end position="269"/>
    </location>
</feature>
<keyword evidence="3 6" id="KW-0812">Transmembrane</keyword>
<dbReference type="OrthoDB" id="1016457at2"/>
<feature type="transmembrane region" description="Helical" evidence="7">
    <location>
        <begin position="98"/>
        <end position="118"/>
    </location>
</feature>
<evidence type="ECO:0008006" key="10">
    <source>
        <dbReference type="Google" id="ProtNLM"/>
    </source>
</evidence>
<dbReference type="Gene3D" id="1.10.3470.10">
    <property type="entry name" value="ABC transporter involved in vitamin B12 uptake, BtuC"/>
    <property type="match status" value="1"/>
</dbReference>
<dbReference type="PANTHER" id="PTHR30477">
    <property type="entry name" value="ABC-TRANSPORTER METAL-BINDING PROTEIN"/>
    <property type="match status" value="1"/>
</dbReference>
<accession>A0A179B2J5</accession>
<organism evidence="8 9">
    <name type="scientific">Peptidiphaga gingivicola</name>
    <dbReference type="NCBI Taxonomy" id="2741497"/>
    <lineage>
        <taxon>Bacteria</taxon>
        <taxon>Bacillati</taxon>
        <taxon>Actinomycetota</taxon>
        <taxon>Actinomycetes</taxon>
        <taxon>Actinomycetales</taxon>
        <taxon>Actinomycetaceae</taxon>
        <taxon>Peptidiphaga</taxon>
    </lineage>
</organism>
<evidence type="ECO:0000256" key="3">
    <source>
        <dbReference type="ARBA" id="ARBA00022692"/>
    </source>
</evidence>
<dbReference type="GO" id="GO:0010043">
    <property type="term" value="P:response to zinc ion"/>
    <property type="evidence" value="ECO:0007669"/>
    <property type="project" value="TreeGrafter"/>
</dbReference>
<evidence type="ECO:0000256" key="1">
    <source>
        <dbReference type="ARBA" id="ARBA00004141"/>
    </source>
</evidence>
<evidence type="ECO:0000256" key="4">
    <source>
        <dbReference type="ARBA" id="ARBA00022989"/>
    </source>
</evidence>
<comment type="caution">
    <text evidence="8">The sequence shown here is derived from an EMBL/GenBank/DDBJ whole genome shotgun (WGS) entry which is preliminary data.</text>
</comment>
<feature type="transmembrane region" description="Helical" evidence="7">
    <location>
        <begin position="175"/>
        <end position="192"/>
    </location>
</feature>
<feature type="transmembrane region" description="Helical" evidence="7">
    <location>
        <begin position="66"/>
        <end position="86"/>
    </location>
</feature>
<feature type="transmembrane region" description="Helical" evidence="7">
    <location>
        <begin position="224"/>
        <end position="246"/>
    </location>
</feature>
<feature type="transmembrane region" description="Helical" evidence="7">
    <location>
        <begin position="198"/>
        <end position="217"/>
    </location>
</feature>
<sequence length="284" mass="30083">MPDLWETFGRMWTYEFMVRGIVVTAIAGAVCAIISCWIVLVGWSLMGDALSHAVLPGVVIAHMLGIPYSVGALAAALLVVGLIFAVRQTSHLKSDASMGIVFTTLFAIGLVLVSKNPSNINLSHVLFGDLLGITQADMWQVLILGPLAGAVLLLKRKDLTAYAFDPVHLQAIGLPAWRMGALLLVCLAMTVVTAMQAVGAVLIVTLLITPGATALLITQRFSKMLLIAPALSVTSTIVGVYVSYWFDTASGATVVATGGFLFFAVWLASPRGLRGFLKSRRAAA</sequence>
<dbReference type="GO" id="GO:0043190">
    <property type="term" value="C:ATP-binding cassette (ABC) transporter complex"/>
    <property type="evidence" value="ECO:0007669"/>
    <property type="project" value="InterPro"/>
</dbReference>
<comment type="similarity">
    <text evidence="2 6">Belongs to the ABC-3 integral membrane protein family.</text>
</comment>
<dbReference type="PANTHER" id="PTHR30477:SF13">
    <property type="entry name" value="IRON TRANSPORT SYSTEM MEMBRANE PROTEIN HI_0360-RELATED"/>
    <property type="match status" value="1"/>
</dbReference>
<keyword evidence="5 7" id="KW-0472">Membrane</keyword>
<evidence type="ECO:0000313" key="9">
    <source>
        <dbReference type="Proteomes" id="UP000078368"/>
    </source>
</evidence>
<name>A0A179B2J5_9ACTO</name>
<dbReference type="CDD" id="cd06550">
    <property type="entry name" value="TM_ABC_iron-siderophores_like"/>
    <property type="match status" value="1"/>
</dbReference>
<dbReference type="GO" id="GO:0055085">
    <property type="term" value="P:transmembrane transport"/>
    <property type="evidence" value="ECO:0007669"/>
    <property type="project" value="InterPro"/>
</dbReference>
<evidence type="ECO:0000256" key="6">
    <source>
        <dbReference type="RuleBase" id="RU003943"/>
    </source>
</evidence>
<evidence type="ECO:0000313" key="8">
    <source>
        <dbReference type="EMBL" id="OAP85892.1"/>
    </source>
</evidence>
<protein>
    <recommendedName>
        <fullName evidence="10">Manganese ABC transporter permease</fullName>
    </recommendedName>
</protein>
<proteinExistence type="inferred from homology"/>